<feature type="transmembrane region" description="Helical" evidence="1">
    <location>
        <begin position="97"/>
        <end position="124"/>
    </location>
</feature>
<feature type="transmembrane region" description="Helical" evidence="1">
    <location>
        <begin position="136"/>
        <end position="154"/>
    </location>
</feature>
<dbReference type="AlphaFoldDB" id="M8D363"/>
<keyword evidence="1" id="KW-1133">Transmembrane helix</keyword>
<name>M8D363_9BACL</name>
<sequence length="227" mass="25522">MWAICIHEFIRLFRSVKSLITIAFIAGVSYWVSDLVNQAAGFISQHELTEGHALGVFALVMLFGPLFVFGLSHDMINREVSSRTVRFLVTRTSRFRIVLGKCFGVLLFWLCCMLVTFGTVLASVHTFDVKTFLECMSMLVYSVSLCLLLSVLIARPSYTMFGGIILGLFLPILGIWTLASSQPAAKWIGYLLPYAYLEKGEAYIGVIWLYALLFLAASALLFQRRDF</sequence>
<accession>M8D363</accession>
<keyword evidence="3" id="KW-1185">Reference proteome</keyword>
<feature type="transmembrane region" description="Helical" evidence="1">
    <location>
        <begin position="52"/>
        <end position="76"/>
    </location>
</feature>
<evidence type="ECO:0000313" key="3">
    <source>
        <dbReference type="Proteomes" id="UP000012081"/>
    </source>
</evidence>
<evidence type="ECO:0000256" key="1">
    <source>
        <dbReference type="SAM" id="Phobius"/>
    </source>
</evidence>
<feature type="transmembrane region" description="Helical" evidence="1">
    <location>
        <begin position="161"/>
        <end position="182"/>
    </location>
</feature>
<evidence type="ECO:0008006" key="4">
    <source>
        <dbReference type="Google" id="ProtNLM"/>
    </source>
</evidence>
<keyword evidence="1" id="KW-0812">Transmembrane</keyword>
<dbReference type="Proteomes" id="UP000012081">
    <property type="component" value="Unassembled WGS sequence"/>
</dbReference>
<dbReference type="STRING" id="1300222.I532_21440"/>
<proteinExistence type="predicted"/>
<feature type="transmembrane region" description="Helical" evidence="1">
    <location>
        <begin position="12"/>
        <end position="32"/>
    </location>
</feature>
<evidence type="ECO:0000313" key="2">
    <source>
        <dbReference type="EMBL" id="EMT50674.1"/>
    </source>
</evidence>
<reference evidence="2 3" key="1">
    <citation type="submission" date="2013-03" db="EMBL/GenBank/DDBJ databases">
        <title>Assembly of a new bacterial strain Brevibacillus borstelensis AK1.</title>
        <authorList>
            <person name="Rajan I."/>
            <person name="PoliReddy D."/>
            <person name="Sugumar T."/>
            <person name="Rathinam K."/>
            <person name="Alqarawi S."/>
            <person name="Khalil A.B."/>
            <person name="Sivakumar N."/>
        </authorList>
    </citation>
    <scope>NUCLEOTIDE SEQUENCE [LARGE SCALE GENOMIC DNA]</scope>
    <source>
        <strain evidence="2 3">AK1</strain>
    </source>
</reference>
<protein>
    <recommendedName>
        <fullName evidence="4">ABC transporter permease</fullName>
    </recommendedName>
</protein>
<dbReference type="Pfam" id="PF12679">
    <property type="entry name" value="ABC2_membrane_2"/>
    <property type="match status" value="1"/>
</dbReference>
<organism evidence="2 3">
    <name type="scientific">Brevibacillus borstelensis AK1</name>
    <dbReference type="NCBI Taxonomy" id="1300222"/>
    <lineage>
        <taxon>Bacteria</taxon>
        <taxon>Bacillati</taxon>
        <taxon>Bacillota</taxon>
        <taxon>Bacilli</taxon>
        <taxon>Bacillales</taxon>
        <taxon>Paenibacillaceae</taxon>
        <taxon>Brevibacillus</taxon>
    </lineage>
</organism>
<feature type="transmembrane region" description="Helical" evidence="1">
    <location>
        <begin position="202"/>
        <end position="222"/>
    </location>
</feature>
<dbReference type="PATRIC" id="fig|1300222.3.peg.4509"/>
<comment type="caution">
    <text evidence="2">The sequence shown here is derived from an EMBL/GenBank/DDBJ whole genome shotgun (WGS) entry which is preliminary data.</text>
</comment>
<dbReference type="OrthoDB" id="2580477at2"/>
<keyword evidence="1" id="KW-0472">Membrane</keyword>
<gene>
    <name evidence="2" type="ORF">I532_21440</name>
</gene>
<dbReference type="EMBL" id="APBN01000013">
    <property type="protein sequence ID" value="EMT50674.1"/>
    <property type="molecule type" value="Genomic_DNA"/>
</dbReference>
<dbReference type="RefSeq" id="WP_003391113.1">
    <property type="nucleotide sequence ID" value="NZ_APBN01000013.1"/>
</dbReference>
<dbReference type="GO" id="GO:0005886">
    <property type="term" value="C:plasma membrane"/>
    <property type="evidence" value="ECO:0007669"/>
    <property type="project" value="UniProtKB-SubCell"/>
</dbReference>
<dbReference type="GO" id="GO:0140359">
    <property type="term" value="F:ABC-type transporter activity"/>
    <property type="evidence" value="ECO:0007669"/>
    <property type="project" value="InterPro"/>
</dbReference>